<dbReference type="Proteomes" id="UP000783686">
    <property type="component" value="Unassembled WGS sequence"/>
</dbReference>
<dbReference type="GO" id="GO:0005546">
    <property type="term" value="F:phosphatidylinositol-4,5-bisphosphate binding"/>
    <property type="evidence" value="ECO:0007669"/>
    <property type="project" value="TreeGrafter"/>
</dbReference>
<feature type="domain" description="CRIM" evidence="3">
    <location>
        <begin position="190"/>
        <end position="317"/>
    </location>
</feature>
<evidence type="ECO:0000256" key="1">
    <source>
        <dbReference type="ARBA" id="ARBA00009407"/>
    </source>
</evidence>
<dbReference type="PANTHER" id="PTHR13335:SF1">
    <property type="entry name" value="TARGET OF RAPAMYCIN COMPLEX 2 SUBUNIT MAPKAP1"/>
    <property type="match status" value="1"/>
</dbReference>
<dbReference type="OrthoDB" id="241990at2759"/>
<dbReference type="Pfam" id="PF25322">
    <property type="entry name" value="RBD_SIN1"/>
    <property type="match status" value="1"/>
</dbReference>
<feature type="region of interest" description="Disordered" evidence="2">
    <location>
        <begin position="430"/>
        <end position="458"/>
    </location>
</feature>
<dbReference type="AlphaFoldDB" id="A0A811K109"/>
<dbReference type="GO" id="GO:0005737">
    <property type="term" value="C:cytoplasm"/>
    <property type="evidence" value="ECO:0007669"/>
    <property type="project" value="TreeGrafter"/>
</dbReference>
<protein>
    <recommendedName>
        <fullName evidence="7">Sin1 middle CRIM domain-containing protein</fullName>
    </recommendedName>
</protein>
<name>A0A811K109_9BILA</name>
<dbReference type="PANTHER" id="PTHR13335">
    <property type="entry name" value="TARGET OF RAPAMYCIN COMPLEX 2 SUBUNIT MAPKAP1"/>
    <property type="match status" value="1"/>
</dbReference>
<dbReference type="InterPro" id="IPR008828">
    <property type="entry name" value="Sin1/Avo1"/>
</dbReference>
<feature type="compositionally biased region" description="Basic residues" evidence="2">
    <location>
        <begin position="64"/>
        <end position="85"/>
    </location>
</feature>
<dbReference type="InterPro" id="IPR057339">
    <property type="entry name" value="RBD_SIN1"/>
</dbReference>
<dbReference type="EMBL" id="CAJFCW020000002">
    <property type="protein sequence ID" value="CAG9089602.1"/>
    <property type="molecule type" value="Genomic_DNA"/>
</dbReference>
<dbReference type="GO" id="GO:0031932">
    <property type="term" value="C:TORC2 complex"/>
    <property type="evidence" value="ECO:0007669"/>
    <property type="project" value="InterPro"/>
</dbReference>
<gene>
    <name evidence="5" type="ORF">BOKJ2_LOCUS2748</name>
</gene>
<evidence type="ECO:0000313" key="5">
    <source>
        <dbReference type="EMBL" id="CAD5209560.1"/>
    </source>
</evidence>
<dbReference type="GO" id="GO:0005886">
    <property type="term" value="C:plasma membrane"/>
    <property type="evidence" value="ECO:0007669"/>
    <property type="project" value="TreeGrafter"/>
</dbReference>
<evidence type="ECO:0000313" key="6">
    <source>
        <dbReference type="Proteomes" id="UP000614601"/>
    </source>
</evidence>
<feature type="domain" description="Target of rapamycin complex 2 subunit MAPKAP1-like Ras-binding" evidence="4">
    <location>
        <begin position="331"/>
        <end position="404"/>
    </location>
</feature>
<dbReference type="InterPro" id="IPR031567">
    <property type="entry name" value="CRIM_dom"/>
</dbReference>
<feature type="compositionally biased region" description="Basic and acidic residues" evidence="2">
    <location>
        <begin position="94"/>
        <end position="109"/>
    </location>
</feature>
<evidence type="ECO:0000259" key="3">
    <source>
        <dbReference type="Pfam" id="PF16978"/>
    </source>
</evidence>
<comment type="similarity">
    <text evidence="1">Belongs to the SIN1 family.</text>
</comment>
<evidence type="ECO:0008006" key="7">
    <source>
        <dbReference type="Google" id="ProtNLM"/>
    </source>
</evidence>
<dbReference type="Pfam" id="PF16978">
    <property type="entry name" value="CRIM"/>
    <property type="match status" value="1"/>
</dbReference>
<reference evidence="5" key="1">
    <citation type="submission" date="2020-09" db="EMBL/GenBank/DDBJ databases">
        <authorList>
            <person name="Kikuchi T."/>
        </authorList>
    </citation>
    <scope>NUCLEOTIDE SEQUENCE</scope>
    <source>
        <strain evidence="5">SH1</strain>
    </source>
</reference>
<dbReference type="Proteomes" id="UP000614601">
    <property type="component" value="Unassembled WGS sequence"/>
</dbReference>
<dbReference type="EMBL" id="CAJFDH010000002">
    <property type="protein sequence ID" value="CAD5209560.1"/>
    <property type="molecule type" value="Genomic_DNA"/>
</dbReference>
<feature type="region of interest" description="Disordered" evidence="2">
    <location>
        <begin position="58"/>
        <end position="122"/>
    </location>
</feature>
<keyword evidence="6" id="KW-1185">Reference proteome</keyword>
<organism evidence="5 6">
    <name type="scientific">Bursaphelenchus okinawaensis</name>
    <dbReference type="NCBI Taxonomy" id="465554"/>
    <lineage>
        <taxon>Eukaryota</taxon>
        <taxon>Metazoa</taxon>
        <taxon>Ecdysozoa</taxon>
        <taxon>Nematoda</taxon>
        <taxon>Chromadorea</taxon>
        <taxon>Rhabditida</taxon>
        <taxon>Tylenchina</taxon>
        <taxon>Tylenchomorpha</taxon>
        <taxon>Aphelenchoidea</taxon>
        <taxon>Aphelenchoididae</taxon>
        <taxon>Bursaphelenchus</taxon>
    </lineage>
</organism>
<evidence type="ECO:0000259" key="4">
    <source>
        <dbReference type="Pfam" id="PF25322"/>
    </source>
</evidence>
<evidence type="ECO:0000256" key="2">
    <source>
        <dbReference type="SAM" id="MobiDB-lite"/>
    </source>
</evidence>
<sequence>MDDAQILDEIKYKLGIEIDDHSVIRALGLLSHRKKPGGIPYDEEGQFEDEMWMPYNRFEPEVPKKKKRQPAGKRLTKKKSYRKERSKSLGTSSDNRDDNLKKGISDSRLTKNGPKPRFLKNEKRIEYDDDSDLDNFEFNESQQVTFGTRQYYNDILSKFIERDKKLEFDKTKKKKEYKAKEVVTKPKIGQSAMSMAIEAHEEESITRWSKYKAFEDTVNGIVITIYYDFCRDEQDRLLHITISVNNEARILDMVGLALYKYERYNNDPPLPLNLELKHYRLCVADERSYERELPITDRNRKITKIDFPHMALIQDRRETTVQVAQVYFIDYTRIEIAIDDPDLTIESLKNEALERYSKVRPTVNEKLDFRDITYRLELAERPNVALNEEMAALSSGGLTFLCIRNKSSRGNFTLDKVARKKHKRIMEIDMESEEGYEASQSASLSDPGDSRSGTNARDPVELQRFNIERIQKFKHNLSTKLLIRDDAIVLGGGPSKGYYYDRIEVNWDHVAGIDYNHNPTTQPKRTLKLVWLEMSKEMYEDQKLCLNYIRYLKANSLYTVPTTTKKGFKSSTSSISLFNLAKRKPSTILTESQSTDTLKEEVEEKPFPRYIEGFDPKPLIDGYEKMTWKSVSFNAYSSDAFSLVEKVVAILDSDKDRFIRQMYKECGGPEKKKPGAAAESLYHLKHLLQISRSLRPVEEEPGPSSRKHKLLSNISKFIYKKD</sequence>
<comment type="caution">
    <text evidence="5">The sequence shown here is derived from an EMBL/GenBank/DDBJ whole genome shotgun (WGS) entry which is preliminary data.</text>
</comment>
<accession>A0A811K109</accession>
<proteinExistence type="inferred from homology"/>
<dbReference type="GO" id="GO:0038203">
    <property type="term" value="P:TORC2 signaling"/>
    <property type="evidence" value="ECO:0007669"/>
    <property type="project" value="TreeGrafter"/>
</dbReference>